<organism evidence="2 3">
    <name type="scientific">Oryza meyeriana var. granulata</name>
    <dbReference type="NCBI Taxonomy" id="110450"/>
    <lineage>
        <taxon>Eukaryota</taxon>
        <taxon>Viridiplantae</taxon>
        <taxon>Streptophyta</taxon>
        <taxon>Embryophyta</taxon>
        <taxon>Tracheophyta</taxon>
        <taxon>Spermatophyta</taxon>
        <taxon>Magnoliopsida</taxon>
        <taxon>Liliopsida</taxon>
        <taxon>Poales</taxon>
        <taxon>Poaceae</taxon>
        <taxon>BOP clade</taxon>
        <taxon>Oryzoideae</taxon>
        <taxon>Oryzeae</taxon>
        <taxon>Oryzinae</taxon>
        <taxon>Oryza</taxon>
        <taxon>Oryza meyeriana</taxon>
    </lineage>
</organism>
<feature type="compositionally biased region" description="Pro residues" evidence="1">
    <location>
        <begin position="63"/>
        <end position="72"/>
    </location>
</feature>
<dbReference type="Proteomes" id="UP000479710">
    <property type="component" value="Unassembled WGS sequence"/>
</dbReference>
<dbReference type="AlphaFoldDB" id="A0A6G1CBI1"/>
<protein>
    <submittedName>
        <fullName evidence="2">Uncharacterized protein</fullName>
    </submittedName>
</protein>
<evidence type="ECO:0000313" key="2">
    <source>
        <dbReference type="EMBL" id="KAF0897838.1"/>
    </source>
</evidence>
<evidence type="ECO:0000256" key="1">
    <source>
        <dbReference type="SAM" id="MobiDB-lite"/>
    </source>
</evidence>
<keyword evidence="3" id="KW-1185">Reference proteome</keyword>
<feature type="region of interest" description="Disordered" evidence="1">
    <location>
        <begin position="51"/>
        <end position="72"/>
    </location>
</feature>
<proteinExistence type="predicted"/>
<gene>
    <name evidence="2" type="ORF">E2562_000529</name>
</gene>
<feature type="region of interest" description="Disordered" evidence="1">
    <location>
        <begin position="97"/>
        <end position="119"/>
    </location>
</feature>
<feature type="compositionally biased region" description="Pro residues" evidence="1">
    <location>
        <begin position="104"/>
        <end position="119"/>
    </location>
</feature>
<sequence>MMLPRTHVLHTNILHRHTAAVLLSELLHKHAAAILPAGALLPEPGATTILRSTLPSAPSSPSLVPPPPPPQAPRCRCHLYLPKLHPVDVLLPKLGVATTTSPSSAPPPPSSLSPPPPPV</sequence>
<comment type="caution">
    <text evidence="2">The sequence shown here is derived from an EMBL/GenBank/DDBJ whole genome shotgun (WGS) entry which is preliminary data.</text>
</comment>
<reference evidence="2 3" key="1">
    <citation type="submission" date="2019-11" db="EMBL/GenBank/DDBJ databases">
        <title>Whole genome sequence of Oryza granulata.</title>
        <authorList>
            <person name="Li W."/>
        </authorList>
    </citation>
    <scope>NUCLEOTIDE SEQUENCE [LARGE SCALE GENOMIC DNA]</scope>
    <source>
        <strain evidence="3">cv. Menghai</strain>
        <tissue evidence="2">Leaf</tissue>
    </source>
</reference>
<dbReference type="EMBL" id="SPHZ02000009">
    <property type="protein sequence ID" value="KAF0897838.1"/>
    <property type="molecule type" value="Genomic_DNA"/>
</dbReference>
<evidence type="ECO:0000313" key="3">
    <source>
        <dbReference type="Proteomes" id="UP000479710"/>
    </source>
</evidence>
<accession>A0A6G1CBI1</accession>
<name>A0A6G1CBI1_9ORYZ</name>